<evidence type="ECO:0000256" key="2">
    <source>
        <dbReference type="SAM" id="Phobius"/>
    </source>
</evidence>
<name>A0ABP8KG96_9MICO</name>
<keyword evidence="2" id="KW-0472">Membrane</keyword>
<dbReference type="PANTHER" id="PTHR22911:SF137">
    <property type="entry name" value="SOLUTE CARRIER FAMILY 35 MEMBER G2-RELATED"/>
    <property type="match status" value="1"/>
</dbReference>
<feature type="transmembrane region" description="Helical" evidence="2">
    <location>
        <begin position="144"/>
        <end position="165"/>
    </location>
</feature>
<keyword evidence="2" id="KW-1133">Transmembrane helix</keyword>
<feature type="transmembrane region" description="Helical" evidence="2">
    <location>
        <begin position="228"/>
        <end position="250"/>
    </location>
</feature>
<evidence type="ECO:0000313" key="5">
    <source>
        <dbReference type="Proteomes" id="UP001500945"/>
    </source>
</evidence>
<dbReference type="PANTHER" id="PTHR22911">
    <property type="entry name" value="ACYL-MALONYL CONDENSING ENZYME-RELATED"/>
    <property type="match status" value="1"/>
</dbReference>
<feature type="transmembrane region" description="Helical" evidence="2">
    <location>
        <begin position="62"/>
        <end position="82"/>
    </location>
</feature>
<dbReference type="InterPro" id="IPR000620">
    <property type="entry name" value="EamA_dom"/>
</dbReference>
<reference evidence="5" key="1">
    <citation type="journal article" date="2019" name="Int. J. Syst. Evol. Microbiol.">
        <title>The Global Catalogue of Microorganisms (GCM) 10K type strain sequencing project: providing services to taxonomists for standard genome sequencing and annotation.</title>
        <authorList>
            <consortium name="The Broad Institute Genomics Platform"/>
            <consortium name="The Broad Institute Genome Sequencing Center for Infectious Disease"/>
            <person name="Wu L."/>
            <person name="Ma J."/>
        </authorList>
    </citation>
    <scope>NUCLEOTIDE SEQUENCE [LARGE SCALE GENOMIC DNA]</scope>
    <source>
        <strain evidence="5">JCM 17809</strain>
    </source>
</reference>
<accession>A0ABP8KG96</accession>
<feature type="transmembrane region" description="Helical" evidence="2">
    <location>
        <begin position="171"/>
        <end position="191"/>
    </location>
</feature>
<organism evidence="4 5">
    <name type="scientific">Fodinibacter luteus</name>
    <dbReference type="NCBI Taxonomy" id="552064"/>
    <lineage>
        <taxon>Bacteria</taxon>
        <taxon>Bacillati</taxon>
        <taxon>Actinomycetota</taxon>
        <taxon>Actinomycetes</taxon>
        <taxon>Micrococcales</taxon>
        <taxon>Intrasporangiaceae</taxon>
        <taxon>Fodinibacter (ex Wang et al. 2009)</taxon>
    </lineage>
</organism>
<dbReference type="InterPro" id="IPR037185">
    <property type="entry name" value="EmrE-like"/>
</dbReference>
<evidence type="ECO:0000256" key="1">
    <source>
        <dbReference type="ARBA" id="ARBA00007362"/>
    </source>
</evidence>
<dbReference type="EMBL" id="BAABGM010000013">
    <property type="protein sequence ID" value="GAA4405690.1"/>
    <property type="molecule type" value="Genomic_DNA"/>
</dbReference>
<proteinExistence type="inferred from homology"/>
<dbReference type="Proteomes" id="UP001500945">
    <property type="component" value="Unassembled WGS sequence"/>
</dbReference>
<evidence type="ECO:0000313" key="4">
    <source>
        <dbReference type="EMBL" id="GAA4405690.1"/>
    </source>
</evidence>
<feature type="transmembrane region" description="Helical" evidence="2">
    <location>
        <begin position="89"/>
        <end position="108"/>
    </location>
</feature>
<evidence type="ECO:0000259" key="3">
    <source>
        <dbReference type="Pfam" id="PF00892"/>
    </source>
</evidence>
<dbReference type="SUPFAM" id="SSF103481">
    <property type="entry name" value="Multidrug resistance efflux transporter EmrE"/>
    <property type="match status" value="2"/>
</dbReference>
<dbReference type="Pfam" id="PF00892">
    <property type="entry name" value="EamA"/>
    <property type="match status" value="2"/>
</dbReference>
<feature type="domain" description="EamA" evidence="3">
    <location>
        <begin position="144"/>
        <end position="272"/>
    </location>
</feature>
<feature type="transmembrane region" description="Helical" evidence="2">
    <location>
        <begin position="29"/>
        <end position="50"/>
    </location>
</feature>
<feature type="transmembrane region" description="Helical" evidence="2">
    <location>
        <begin position="203"/>
        <end position="222"/>
    </location>
</feature>
<sequence length="274" mass="27987">MLSILALGSSLAWGTSDFFAGLASRRHPAVAVVGWTQALALLVISVVVALRWDTVTWEGWPVWALAAGLSGMTGLICFYSALSAGTMGVVAPIAALGVVVPVVLGVASGEEPSPWAWVGMLVAVVGVTLASGPELSGDVSARPVVLAGFAAVGFGLALFCLDRGARVSTLFTLWGMRVTSVAILVVLALALRTAGGIRLRETPALLAIGCGDLVANAMFAVASSRGQVSVASVLGSLYPVVTTIWARLLLDERLRRVQQVGVVLAVGGAAVTAL</sequence>
<dbReference type="RefSeq" id="WP_345205182.1">
    <property type="nucleotide sequence ID" value="NZ_BAABGM010000013.1"/>
</dbReference>
<keyword evidence="2" id="KW-0812">Transmembrane</keyword>
<keyword evidence="5" id="KW-1185">Reference proteome</keyword>
<comment type="caution">
    <text evidence="4">The sequence shown here is derived from an EMBL/GenBank/DDBJ whole genome shotgun (WGS) entry which is preliminary data.</text>
</comment>
<gene>
    <name evidence="4" type="ORF">GCM10023168_19600</name>
</gene>
<feature type="domain" description="EamA" evidence="3">
    <location>
        <begin position="4"/>
        <end position="131"/>
    </location>
</feature>
<protein>
    <submittedName>
        <fullName evidence="4">DMT family transporter</fullName>
    </submittedName>
</protein>
<comment type="similarity">
    <text evidence="1">Belongs to the EamA transporter family.</text>
</comment>
<feature type="transmembrane region" description="Helical" evidence="2">
    <location>
        <begin position="114"/>
        <end position="132"/>
    </location>
</feature>